<protein>
    <recommendedName>
        <fullName evidence="5">SAM domain-containing protein</fullName>
    </recommendedName>
</protein>
<dbReference type="AlphaFoldDB" id="A0A067NLY2"/>
<evidence type="ECO:0000313" key="7">
    <source>
        <dbReference type="Proteomes" id="UP000027073"/>
    </source>
</evidence>
<dbReference type="Proteomes" id="UP000027073">
    <property type="component" value="Unassembled WGS sequence"/>
</dbReference>
<evidence type="ECO:0000256" key="3">
    <source>
        <dbReference type="ARBA" id="ARBA00022884"/>
    </source>
</evidence>
<evidence type="ECO:0000256" key="4">
    <source>
        <dbReference type="SAM" id="MobiDB-lite"/>
    </source>
</evidence>
<dbReference type="GO" id="GO:0003729">
    <property type="term" value="F:mRNA binding"/>
    <property type="evidence" value="ECO:0007669"/>
    <property type="project" value="TreeGrafter"/>
</dbReference>
<evidence type="ECO:0000256" key="1">
    <source>
        <dbReference type="ARBA" id="ARBA00004496"/>
    </source>
</evidence>
<dbReference type="PANTHER" id="PTHR12515:SF5">
    <property type="entry name" value="PROTEIN SMAUG"/>
    <property type="match status" value="1"/>
</dbReference>
<keyword evidence="3" id="KW-0694">RNA-binding</keyword>
<dbReference type="GO" id="GO:0000289">
    <property type="term" value="P:nuclear-transcribed mRNA poly(A) tail shortening"/>
    <property type="evidence" value="ECO:0007669"/>
    <property type="project" value="TreeGrafter"/>
</dbReference>
<dbReference type="Gene3D" id="1.10.150.50">
    <property type="entry name" value="Transcription Factor, Ets-1"/>
    <property type="match status" value="1"/>
</dbReference>
<sequence length="494" mass="52827">MLSVQSPSPAMTSNEKAPRHRPANLMPPSPRPLSTPGLPMHSPRLMTPTSSMRPTSELLGSANKLPTRDVEALDQWFANFQIYEATLEEMAAASTEPKFKEELSTIEHWFKILSEPERTATLYTLLQQSSQMQIRFLIAVLQQMIKSDANPPPTASIDGQIKGKATRNARPPSLNLPDPSTSLPSAVESASLRSAEPSANAPKSVAQELLVSAPADESWASMVKTPSTPMFGAAKSQKQEQPTNQFNGGFTNPAMGLQGIPGNPFNNLGMIGAMGLSPEAQMLAVQMMMGGYVQPGQMQMPHPQPHRQPTGSNTNNNRQSRQPGNNWRAPASARFPTSALKSGGLKSSGLKSSGLKSSGLKSSGLKSANSTGSAATPREEDFDPEMLKDIPAWLKTFRLHKYTSCFEGLTWQEMVSLDDAALEAKGVVTLGARRRLLRTFEMVRIKMGLQSAPAADASTPSATDAATPTAPKTAVDPPSSSSPSSTVPPLSATV</sequence>
<feature type="region of interest" description="Disordered" evidence="4">
    <location>
        <begin position="149"/>
        <end position="203"/>
    </location>
</feature>
<feature type="region of interest" description="Disordered" evidence="4">
    <location>
        <begin position="451"/>
        <end position="494"/>
    </location>
</feature>
<evidence type="ECO:0000259" key="5">
    <source>
        <dbReference type="SMART" id="SM00454"/>
    </source>
</evidence>
<dbReference type="InterPro" id="IPR057327">
    <property type="entry name" value="Vts1_dom"/>
</dbReference>
<reference evidence="7" key="1">
    <citation type="journal article" date="2014" name="Proc. Natl. Acad. Sci. U.S.A.">
        <title>Extensive sampling of basidiomycete genomes demonstrates inadequacy of the white-rot/brown-rot paradigm for wood decay fungi.</title>
        <authorList>
            <person name="Riley R."/>
            <person name="Salamov A.A."/>
            <person name="Brown D.W."/>
            <person name="Nagy L.G."/>
            <person name="Floudas D."/>
            <person name="Held B.W."/>
            <person name="Levasseur A."/>
            <person name="Lombard V."/>
            <person name="Morin E."/>
            <person name="Otillar R."/>
            <person name="Lindquist E.A."/>
            <person name="Sun H."/>
            <person name="LaButti K.M."/>
            <person name="Schmutz J."/>
            <person name="Jabbour D."/>
            <person name="Luo H."/>
            <person name="Baker S.E."/>
            <person name="Pisabarro A.G."/>
            <person name="Walton J.D."/>
            <person name="Blanchette R.A."/>
            <person name="Henrissat B."/>
            <person name="Martin F."/>
            <person name="Cullen D."/>
            <person name="Hibbett D.S."/>
            <person name="Grigoriev I.V."/>
        </authorList>
    </citation>
    <scope>NUCLEOTIDE SEQUENCE [LARGE SCALE GENOMIC DNA]</scope>
    <source>
        <strain evidence="7">PC15</strain>
    </source>
</reference>
<dbReference type="OrthoDB" id="2155283at2759"/>
<dbReference type="GO" id="GO:0000932">
    <property type="term" value="C:P-body"/>
    <property type="evidence" value="ECO:0007669"/>
    <property type="project" value="TreeGrafter"/>
</dbReference>
<name>A0A067NLY2_PLEO1</name>
<dbReference type="InParanoid" id="A0A067NLY2"/>
<accession>A0A067NLY2</accession>
<dbReference type="InterPro" id="IPR013761">
    <property type="entry name" value="SAM/pointed_sf"/>
</dbReference>
<dbReference type="EMBL" id="KL198008">
    <property type="protein sequence ID" value="KDQ28020.1"/>
    <property type="molecule type" value="Genomic_DNA"/>
</dbReference>
<dbReference type="HOGENOM" id="CLU_594416_0_0_1"/>
<evidence type="ECO:0000313" key="6">
    <source>
        <dbReference type="EMBL" id="KDQ28020.1"/>
    </source>
</evidence>
<dbReference type="VEuPathDB" id="FungiDB:PLEOSDRAFT_1112820"/>
<dbReference type="PANTHER" id="PTHR12515">
    <property type="entry name" value="STERILE ALPHA MOTIF DOMAIN CONTAINING PROTEIN 4-RELATED"/>
    <property type="match status" value="1"/>
</dbReference>
<proteinExistence type="predicted"/>
<feature type="compositionally biased region" description="Polar residues" evidence="4">
    <location>
        <begin position="1"/>
        <end position="15"/>
    </location>
</feature>
<feature type="compositionally biased region" description="Polar residues" evidence="4">
    <location>
        <begin position="310"/>
        <end position="325"/>
    </location>
</feature>
<comment type="subcellular location">
    <subcellularLocation>
        <location evidence="1">Cytoplasm</location>
    </subcellularLocation>
</comment>
<dbReference type="Pfam" id="PF25479">
    <property type="entry name" value="Vts1"/>
    <property type="match status" value="1"/>
</dbReference>
<feature type="compositionally biased region" description="Polar residues" evidence="4">
    <location>
        <begin position="239"/>
        <end position="250"/>
    </location>
</feature>
<dbReference type="InterPro" id="IPR001660">
    <property type="entry name" value="SAM"/>
</dbReference>
<feature type="compositionally biased region" description="Low complexity" evidence="4">
    <location>
        <begin position="340"/>
        <end position="367"/>
    </location>
</feature>
<dbReference type="SUPFAM" id="SSF47769">
    <property type="entry name" value="SAM/Pointed domain"/>
    <property type="match status" value="1"/>
</dbReference>
<gene>
    <name evidence="6" type="ORF">PLEOSDRAFT_1112820</name>
</gene>
<dbReference type="SMART" id="SM00454">
    <property type="entry name" value="SAM"/>
    <property type="match status" value="1"/>
</dbReference>
<feature type="region of interest" description="Disordered" evidence="4">
    <location>
        <begin position="294"/>
        <end position="383"/>
    </location>
</feature>
<dbReference type="InterPro" id="IPR050897">
    <property type="entry name" value="SMAUG/VTS1_RNA-bind"/>
</dbReference>
<keyword evidence="2" id="KW-0963">Cytoplasm</keyword>
<organism evidence="6 7">
    <name type="scientific">Pleurotus ostreatus (strain PC15)</name>
    <name type="common">Oyster mushroom</name>
    <dbReference type="NCBI Taxonomy" id="1137138"/>
    <lineage>
        <taxon>Eukaryota</taxon>
        <taxon>Fungi</taxon>
        <taxon>Dikarya</taxon>
        <taxon>Basidiomycota</taxon>
        <taxon>Agaricomycotina</taxon>
        <taxon>Agaricomycetes</taxon>
        <taxon>Agaricomycetidae</taxon>
        <taxon>Agaricales</taxon>
        <taxon>Pleurotineae</taxon>
        <taxon>Pleurotaceae</taxon>
        <taxon>Pleurotus</taxon>
    </lineage>
</organism>
<feature type="region of interest" description="Disordered" evidence="4">
    <location>
        <begin position="230"/>
        <end position="250"/>
    </location>
</feature>
<feature type="region of interest" description="Disordered" evidence="4">
    <location>
        <begin position="1"/>
        <end position="56"/>
    </location>
</feature>
<feature type="domain" description="SAM" evidence="5">
    <location>
        <begin position="382"/>
        <end position="446"/>
    </location>
</feature>
<evidence type="ECO:0000256" key="2">
    <source>
        <dbReference type="ARBA" id="ARBA00022490"/>
    </source>
</evidence>